<comment type="caution">
    <text evidence="5">The sequence shown here is derived from an EMBL/GenBank/DDBJ whole genome shotgun (WGS) entry which is preliminary data.</text>
</comment>
<dbReference type="PROSITE" id="PS50110">
    <property type="entry name" value="RESPONSE_REGULATORY"/>
    <property type="match status" value="1"/>
</dbReference>
<dbReference type="PANTHER" id="PTHR45526">
    <property type="entry name" value="TRANSCRIPTIONAL REGULATORY PROTEIN DPIA"/>
    <property type="match status" value="1"/>
</dbReference>
<organism evidence="5 6">
    <name type="scientific">Candidatus Pullichristensenella stercorigallinarum</name>
    <dbReference type="NCBI Taxonomy" id="2840909"/>
    <lineage>
        <taxon>Bacteria</taxon>
        <taxon>Bacillati</taxon>
        <taxon>Bacillota</taxon>
        <taxon>Clostridia</taxon>
        <taxon>Candidatus Pullichristensenella</taxon>
    </lineage>
</organism>
<feature type="domain" description="Response regulatory" evidence="4">
    <location>
        <begin position="4"/>
        <end position="118"/>
    </location>
</feature>
<dbReference type="SMART" id="SM00448">
    <property type="entry name" value="REC"/>
    <property type="match status" value="1"/>
</dbReference>
<dbReference type="AlphaFoldDB" id="A0A9D0ZMT8"/>
<sequence>MEKKILIVDDDADIRFTVREICKLRKWRTLEAACYEEAAPLLEQERPDLILIDYHMPGLDGVRAIQEIRRTNYSIPIIVLTIEEREAIVNRFFEAGADDYSVKPIKALDLVARINTHLRYREQLYADGSKNITPRTLRMIEDCLRSFNDPVDIETLSANLDISSKTLYRYLQYMLRSGVVVADSSYGKVGRPKTFYKLRQQ</sequence>
<dbReference type="EMBL" id="DVFZ01000046">
    <property type="protein sequence ID" value="HIQ82336.1"/>
    <property type="molecule type" value="Genomic_DNA"/>
</dbReference>
<dbReference type="SUPFAM" id="SSF52172">
    <property type="entry name" value="CheY-like"/>
    <property type="match status" value="1"/>
</dbReference>
<dbReference type="SUPFAM" id="SSF46785">
    <property type="entry name" value="Winged helix' DNA-binding domain"/>
    <property type="match status" value="1"/>
</dbReference>
<evidence type="ECO:0000256" key="3">
    <source>
        <dbReference type="PROSITE-ProRule" id="PRU00169"/>
    </source>
</evidence>
<evidence type="ECO:0000256" key="1">
    <source>
        <dbReference type="ARBA" id="ARBA00018672"/>
    </source>
</evidence>
<dbReference type="CDD" id="cd00156">
    <property type="entry name" value="REC"/>
    <property type="match status" value="1"/>
</dbReference>
<evidence type="ECO:0000259" key="4">
    <source>
        <dbReference type="PROSITE" id="PS50110"/>
    </source>
</evidence>
<feature type="modified residue" description="4-aspartylphosphate" evidence="3">
    <location>
        <position position="53"/>
    </location>
</feature>
<dbReference type="PANTHER" id="PTHR45526:SF1">
    <property type="entry name" value="TRANSCRIPTIONAL REGULATORY PROTEIN DCUR-RELATED"/>
    <property type="match status" value="1"/>
</dbReference>
<proteinExistence type="predicted"/>
<gene>
    <name evidence="5" type="ORF">IAA52_04465</name>
</gene>
<evidence type="ECO:0000313" key="6">
    <source>
        <dbReference type="Proteomes" id="UP000824260"/>
    </source>
</evidence>
<dbReference type="InterPro" id="IPR001789">
    <property type="entry name" value="Sig_transdc_resp-reg_receiver"/>
</dbReference>
<dbReference type="InterPro" id="IPR011006">
    <property type="entry name" value="CheY-like_superfamily"/>
</dbReference>
<accession>A0A9D0ZMT8</accession>
<dbReference type="Pfam" id="PF00072">
    <property type="entry name" value="Response_reg"/>
    <property type="match status" value="1"/>
</dbReference>
<dbReference type="Gene3D" id="3.40.50.2300">
    <property type="match status" value="1"/>
</dbReference>
<name>A0A9D0ZMT8_9FIRM</name>
<keyword evidence="3" id="KW-0597">Phosphoprotein</keyword>
<protein>
    <recommendedName>
        <fullName evidence="1">Stage 0 sporulation protein A homolog</fullName>
    </recommendedName>
</protein>
<dbReference type="InterPro" id="IPR051271">
    <property type="entry name" value="2C-system_Tx_regulators"/>
</dbReference>
<evidence type="ECO:0000256" key="2">
    <source>
        <dbReference type="ARBA" id="ARBA00024867"/>
    </source>
</evidence>
<comment type="function">
    <text evidence="2">May play the central regulatory role in sporulation. It may be an element of the effector pathway responsible for the activation of sporulation genes in response to nutritional stress. Spo0A may act in concert with spo0H (a sigma factor) to control the expression of some genes that are critical to the sporulation process.</text>
</comment>
<reference evidence="5" key="2">
    <citation type="journal article" date="2021" name="PeerJ">
        <title>Extensive microbial diversity within the chicken gut microbiome revealed by metagenomics and culture.</title>
        <authorList>
            <person name="Gilroy R."/>
            <person name="Ravi A."/>
            <person name="Getino M."/>
            <person name="Pursley I."/>
            <person name="Horton D.L."/>
            <person name="Alikhan N.F."/>
            <person name="Baker D."/>
            <person name="Gharbi K."/>
            <person name="Hall N."/>
            <person name="Watson M."/>
            <person name="Adriaenssens E.M."/>
            <person name="Foster-Nyarko E."/>
            <person name="Jarju S."/>
            <person name="Secka A."/>
            <person name="Antonio M."/>
            <person name="Oren A."/>
            <person name="Chaudhuri R.R."/>
            <person name="La Ragione R."/>
            <person name="Hildebrand F."/>
            <person name="Pallen M.J."/>
        </authorList>
    </citation>
    <scope>NUCLEOTIDE SEQUENCE</scope>
    <source>
        <strain evidence="5">ChiSjej6B24-2974</strain>
    </source>
</reference>
<evidence type="ECO:0000313" key="5">
    <source>
        <dbReference type="EMBL" id="HIQ82336.1"/>
    </source>
</evidence>
<dbReference type="Proteomes" id="UP000824260">
    <property type="component" value="Unassembled WGS sequence"/>
</dbReference>
<dbReference type="GO" id="GO:0000156">
    <property type="term" value="F:phosphorelay response regulator activity"/>
    <property type="evidence" value="ECO:0007669"/>
    <property type="project" value="TreeGrafter"/>
</dbReference>
<reference evidence="5" key="1">
    <citation type="submission" date="2020-10" db="EMBL/GenBank/DDBJ databases">
        <authorList>
            <person name="Gilroy R."/>
        </authorList>
    </citation>
    <scope>NUCLEOTIDE SEQUENCE</scope>
    <source>
        <strain evidence="5">ChiSjej6B24-2974</strain>
    </source>
</reference>
<dbReference type="InterPro" id="IPR036390">
    <property type="entry name" value="WH_DNA-bd_sf"/>
</dbReference>